<name>A0AAE9SPQ2_9BRAD</name>
<protein>
    <submittedName>
        <fullName evidence="1">Uncharacterized protein</fullName>
    </submittedName>
</protein>
<dbReference type="EMBL" id="CP028989">
    <property type="protein sequence ID" value="UUO66030.1"/>
    <property type="molecule type" value="Genomic_DNA"/>
</dbReference>
<dbReference type="AlphaFoldDB" id="A0AAE9SPQ2"/>
<evidence type="ECO:0000313" key="1">
    <source>
        <dbReference type="EMBL" id="UUO66030.1"/>
    </source>
</evidence>
<gene>
    <name evidence="1" type="ORF">DCM83_13000</name>
</gene>
<dbReference type="RefSeq" id="WP_257176849.1">
    <property type="nucleotide sequence ID" value="NZ_CP028989.1"/>
</dbReference>
<evidence type="ECO:0000313" key="2">
    <source>
        <dbReference type="Proteomes" id="UP001058872"/>
    </source>
</evidence>
<dbReference type="Proteomes" id="UP001058872">
    <property type="component" value="Chromosome"/>
</dbReference>
<sequence length="150" mass="16102">MSDHLELAVLHRSGGGSPAKKERYTFDFVVNGQSLFAVTGAASFDLAGCLSVPQREPELSLRFNDELAQRLTAVPIGGSYRVALYVCPECGDLACGAITALVSRSDGVVHWSEFAHENGDDSEAKISTVGPFAFDWTSYVAEIERACAAR</sequence>
<reference evidence="1" key="1">
    <citation type="submission" date="2018-04" db="EMBL/GenBank/DDBJ databases">
        <title>Genomes of Endosymbiotic and Endophytic Bradyrhizobium Publication status.</title>
        <authorList>
            <person name="Guha S."/>
            <person name="Jorrin B."/>
            <person name="Sarkar M."/>
            <person name="Poole P.S."/>
            <person name="DasGupta M."/>
        </authorList>
    </citation>
    <scope>NUCLEOTIDE SEQUENCE</scope>
    <source>
        <strain evidence="1">WBOS16</strain>
    </source>
</reference>
<proteinExistence type="predicted"/>
<accession>A0AAE9SPQ2</accession>
<organism evidence="1 2">
    <name type="scientific">Bradyrhizobium betae</name>
    <dbReference type="NCBI Taxonomy" id="244734"/>
    <lineage>
        <taxon>Bacteria</taxon>
        <taxon>Pseudomonadati</taxon>
        <taxon>Pseudomonadota</taxon>
        <taxon>Alphaproteobacteria</taxon>
        <taxon>Hyphomicrobiales</taxon>
        <taxon>Nitrobacteraceae</taxon>
        <taxon>Bradyrhizobium</taxon>
    </lineage>
</organism>